<organism evidence="2 3">
    <name type="scientific">Nocardioides caeni</name>
    <dbReference type="NCBI Taxonomy" id="574700"/>
    <lineage>
        <taxon>Bacteria</taxon>
        <taxon>Bacillati</taxon>
        <taxon>Actinomycetota</taxon>
        <taxon>Actinomycetes</taxon>
        <taxon>Propionibacteriales</taxon>
        <taxon>Nocardioidaceae</taxon>
        <taxon>Nocardioides</taxon>
    </lineage>
</organism>
<dbReference type="RefSeq" id="WP_136564165.1">
    <property type="nucleotide sequence ID" value="NZ_BAABLS010000006.1"/>
</dbReference>
<dbReference type="OrthoDB" id="5116982at2"/>
<dbReference type="Pfam" id="PF10615">
    <property type="entry name" value="DUF2470"/>
    <property type="match status" value="1"/>
</dbReference>
<comment type="caution">
    <text evidence="2">The sequence shown here is derived from an EMBL/GenBank/DDBJ whole genome shotgun (WGS) entry which is preliminary data.</text>
</comment>
<dbReference type="Proteomes" id="UP000307087">
    <property type="component" value="Unassembled WGS sequence"/>
</dbReference>
<evidence type="ECO:0000259" key="1">
    <source>
        <dbReference type="Pfam" id="PF10615"/>
    </source>
</evidence>
<sequence length="101" mass="10767">MTHAFEPAVVDAVLAHMNDDHLDDNLLIVRANGVPEATAASMSDADGEAGTWTVIGPEGPLGERRILWPGGPITERAEIRREVVALYDAACATLGTEPRPH</sequence>
<gene>
    <name evidence="2" type="ORF">E9934_17330</name>
</gene>
<feature type="domain" description="DUF2470" evidence="1">
    <location>
        <begin position="12"/>
        <end position="86"/>
    </location>
</feature>
<name>A0A4S8N0Q1_9ACTN</name>
<proteinExistence type="predicted"/>
<accession>A0A4S8N0Q1</accession>
<reference evidence="2 3" key="1">
    <citation type="journal article" date="2009" name="Int. J. Syst. Evol. Microbiol.">
        <title>Nocardioides caeni sp. nov., isolated from wastewater.</title>
        <authorList>
            <person name="Yoon J.H."/>
            <person name="Kang S.J."/>
            <person name="Park S."/>
            <person name="Kim W."/>
            <person name="Oh T.K."/>
        </authorList>
    </citation>
    <scope>NUCLEOTIDE SEQUENCE [LARGE SCALE GENOMIC DNA]</scope>
    <source>
        <strain evidence="2 3">DSM 23134</strain>
    </source>
</reference>
<dbReference type="EMBL" id="STGW01000017">
    <property type="protein sequence ID" value="THV09072.1"/>
    <property type="molecule type" value="Genomic_DNA"/>
</dbReference>
<keyword evidence="3" id="KW-1185">Reference proteome</keyword>
<protein>
    <submittedName>
        <fullName evidence="2">DUF2470 domain-containing protein</fullName>
    </submittedName>
</protein>
<evidence type="ECO:0000313" key="2">
    <source>
        <dbReference type="EMBL" id="THV09072.1"/>
    </source>
</evidence>
<dbReference type="InterPro" id="IPR037119">
    <property type="entry name" value="Haem_oxidase_HugZ-like_sf"/>
</dbReference>
<dbReference type="InterPro" id="IPR019595">
    <property type="entry name" value="DUF2470"/>
</dbReference>
<dbReference type="AlphaFoldDB" id="A0A4S8N0Q1"/>
<evidence type="ECO:0000313" key="3">
    <source>
        <dbReference type="Proteomes" id="UP000307087"/>
    </source>
</evidence>
<dbReference type="Gene3D" id="3.20.180.10">
    <property type="entry name" value="PNP-oxidase-like"/>
    <property type="match status" value="1"/>
</dbReference>